<dbReference type="AlphaFoldDB" id="A0A0P6XBY4"/>
<evidence type="ECO:0000313" key="2">
    <source>
        <dbReference type="Proteomes" id="UP000050417"/>
    </source>
</evidence>
<gene>
    <name evidence="1" type="ORF">ADN00_09215</name>
</gene>
<sequence>MRKAAHKSNKRPELQAVLGYYVETGPLGKFPSAHRDEIDRLVGGKKAAFLSMSAMNKKKGDR</sequence>
<dbReference type="Proteomes" id="UP000050417">
    <property type="component" value="Unassembled WGS sequence"/>
</dbReference>
<dbReference type="EMBL" id="LGCL01000023">
    <property type="protein sequence ID" value="KPL77301.1"/>
    <property type="molecule type" value="Genomic_DNA"/>
</dbReference>
<accession>A0A0P6XBY4</accession>
<comment type="caution">
    <text evidence="1">The sequence shown here is derived from an EMBL/GenBank/DDBJ whole genome shotgun (WGS) entry which is preliminary data.</text>
</comment>
<organism evidence="1 2">
    <name type="scientific">Ornatilinea apprima</name>
    <dbReference type="NCBI Taxonomy" id="1134406"/>
    <lineage>
        <taxon>Bacteria</taxon>
        <taxon>Bacillati</taxon>
        <taxon>Chloroflexota</taxon>
        <taxon>Anaerolineae</taxon>
        <taxon>Anaerolineales</taxon>
        <taxon>Anaerolineaceae</taxon>
        <taxon>Ornatilinea</taxon>
    </lineage>
</organism>
<protein>
    <submittedName>
        <fullName evidence="1">Uncharacterized protein</fullName>
    </submittedName>
</protein>
<proteinExistence type="predicted"/>
<evidence type="ECO:0000313" key="1">
    <source>
        <dbReference type="EMBL" id="KPL77301.1"/>
    </source>
</evidence>
<dbReference type="STRING" id="1134406.ADN00_09215"/>
<reference evidence="1 2" key="1">
    <citation type="submission" date="2015-07" db="EMBL/GenBank/DDBJ databases">
        <title>Genome sequence of Ornatilinea apprima DSM 23815.</title>
        <authorList>
            <person name="Hemp J."/>
            <person name="Ward L.M."/>
            <person name="Pace L.A."/>
            <person name="Fischer W.W."/>
        </authorList>
    </citation>
    <scope>NUCLEOTIDE SEQUENCE [LARGE SCALE GENOMIC DNA]</scope>
    <source>
        <strain evidence="1 2">P3M-1</strain>
    </source>
</reference>
<name>A0A0P6XBY4_9CHLR</name>
<keyword evidence="2" id="KW-1185">Reference proteome</keyword>